<keyword evidence="5" id="KW-0677">Repeat</keyword>
<keyword evidence="4 12" id="KW-0732">Signal</keyword>
<feature type="disulfide bond" evidence="10">
    <location>
        <begin position="460"/>
        <end position="474"/>
    </location>
</feature>
<keyword evidence="8" id="KW-0325">Glycoprotein</keyword>
<dbReference type="Pfam" id="PF00053">
    <property type="entry name" value="EGF_laminin"/>
    <property type="match status" value="13"/>
</dbReference>
<evidence type="ECO:0000256" key="6">
    <source>
        <dbReference type="ARBA" id="ARBA00022869"/>
    </source>
</evidence>
<dbReference type="Pfam" id="PF00052">
    <property type="entry name" value="Laminin_B"/>
    <property type="match status" value="1"/>
</dbReference>
<dbReference type="GO" id="GO:0009887">
    <property type="term" value="P:animal organ morphogenesis"/>
    <property type="evidence" value="ECO:0007669"/>
    <property type="project" value="TreeGrafter"/>
</dbReference>
<dbReference type="SUPFAM" id="SSF57196">
    <property type="entry name" value="EGF/Laminin"/>
    <property type="match status" value="15"/>
</dbReference>
<feature type="disulfide bond" evidence="10">
    <location>
        <begin position="1353"/>
        <end position="1365"/>
    </location>
</feature>
<evidence type="ECO:0000313" key="17">
    <source>
        <dbReference type="Proteomes" id="UP001249851"/>
    </source>
</evidence>
<reference evidence="16" key="1">
    <citation type="journal article" date="2023" name="G3 (Bethesda)">
        <title>Whole genome assembly and annotation of the endangered Caribbean coral Acropora cervicornis.</title>
        <authorList>
            <person name="Selwyn J.D."/>
            <person name="Vollmer S.V."/>
        </authorList>
    </citation>
    <scope>NUCLEOTIDE SEQUENCE</scope>
    <source>
        <strain evidence="16">K2</strain>
    </source>
</reference>
<feature type="domain" description="Laminin EGF-like" evidence="13">
    <location>
        <begin position="1353"/>
        <end position="1400"/>
    </location>
</feature>
<dbReference type="FunFam" id="2.10.25.10:FF:000209">
    <property type="entry name" value="Laminin subunit alpha 5"/>
    <property type="match status" value="1"/>
</dbReference>
<feature type="disulfide bond" evidence="10">
    <location>
        <begin position="1211"/>
        <end position="1220"/>
    </location>
</feature>
<dbReference type="PROSITE" id="PS51117">
    <property type="entry name" value="LAMININ_NTER"/>
    <property type="match status" value="1"/>
</dbReference>
<feature type="disulfide bond" evidence="10">
    <location>
        <begin position="1355"/>
        <end position="1372"/>
    </location>
</feature>
<evidence type="ECO:0000256" key="1">
    <source>
        <dbReference type="ARBA" id="ARBA00004302"/>
    </source>
</evidence>
<dbReference type="SMART" id="SM00180">
    <property type="entry name" value="EGF_Lam"/>
    <property type="match status" value="16"/>
</dbReference>
<dbReference type="InterPro" id="IPR056863">
    <property type="entry name" value="LMN_ATRN_NET-like_EGF"/>
</dbReference>
<dbReference type="Pfam" id="PF00055">
    <property type="entry name" value="Laminin_N"/>
    <property type="match status" value="1"/>
</dbReference>
<protein>
    <submittedName>
        <fullName evidence="16">Laminin subunit gamma-1</fullName>
    </submittedName>
</protein>
<comment type="caution">
    <text evidence="10">Lacks conserved residue(s) required for the propagation of feature annotation.</text>
</comment>
<evidence type="ECO:0000256" key="5">
    <source>
        <dbReference type="ARBA" id="ARBA00022737"/>
    </source>
</evidence>
<feature type="disulfide bond" evidence="10">
    <location>
        <begin position="1403"/>
        <end position="1420"/>
    </location>
</feature>
<feature type="disulfide bond" evidence="10">
    <location>
        <begin position="891"/>
        <end position="903"/>
    </location>
</feature>
<organism evidence="16 17">
    <name type="scientific">Acropora cervicornis</name>
    <name type="common">Staghorn coral</name>
    <dbReference type="NCBI Taxonomy" id="6130"/>
    <lineage>
        <taxon>Eukaryota</taxon>
        <taxon>Metazoa</taxon>
        <taxon>Cnidaria</taxon>
        <taxon>Anthozoa</taxon>
        <taxon>Hexacorallia</taxon>
        <taxon>Scleractinia</taxon>
        <taxon>Astrocoeniina</taxon>
        <taxon>Acroporidae</taxon>
        <taxon>Acropora</taxon>
    </lineage>
</organism>
<feature type="coiled-coil region" evidence="11">
    <location>
        <begin position="2007"/>
        <end position="2098"/>
    </location>
</feature>
<dbReference type="PANTHER" id="PTHR10574">
    <property type="entry name" value="NETRIN/LAMININ-RELATED"/>
    <property type="match status" value="1"/>
</dbReference>
<feature type="domain" description="Laminin EGF-like" evidence="13">
    <location>
        <begin position="1401"/>
        <end position="1447"/>
    </location>
</feature>
<comment type="caution">
    <text evidence="16">The sequence shown here is derived from an EMBL/GenBank/DDBJ whole genome shotgun (WGS) entry which is preliminary data.</text>
</comment>
<feature type="domain" description="Laminin N-terminal" evidence="15">
    <location>
        <begin position="39"/>
        <end position="264"/>
    </location>
</feature>
<dbReference type="SMART" id="SM00136">
    <property type="entry name" value="LamNT"/>
    <property type="match status" value="1"/>
</dbReference>
<dbReference type="SMART" id="SM00181">
    <property type="entry name" value="EGF"/>
    <property type="match status" value="4"/>
</dbReference>
<feature type="disulfide bond" evidence="10">
    <location>
        <begin position="766"/>
        <end position="775"/>
    </location>
</feature>
<feature type="disulfide bond" evidence="10">
    <location>
        <begin position="845"/>
        <end position="862"/>
    </location>
</feature>
<feature type="coiled-coil region" evidence="11">
    <location>
        <begin position="1572"/>
        <end position="1599"/>
    </location>
</feature>
<dbReference type="PROSITE" id="PS51115">
    <property type="entry name" value="LAMININ_IVA"/>
    <property type="match status" value="1"/>
</dbReference>
<feature type="domain" description="Laminin EGF-like" evidence="13">
    <location>
        <begin position="794"/>
        <end position="842"/>
    </location>
</feature>
<evidence type="ECO:0000256" key="2">
    <source>
        <dbReference type="ARBA" id="ARBA00022525"/>
    </source>
</evidence>
<keyword evidence="2" id="KW-0964">Secreted</keyword>
<sequence length="2106" mass="230185">MCCPRTSFLSQRHSNCDALILLVLVIVAAQTVFCQTTCNTGPCFPPPLDISGRFNVTANSTCGEEGSPETYCLNLQCDKVCDANDDALKHPASLVQDPITPKTFWKSKNFDYPVVLELDIGSKMLLYRSTVTFFHQLPAAMYFLKSNDSGATYSPLVFFATNCTEYFNMPKTPESEIDALEAQCFEINVVDNTYKQLSYTPLLDESVSRTLLSDEQKQEFFLITNLKMVLVRFVTSGPFDPATITDSLKRGFYFSVEDWDVLASCSCNGQASKCDEKDVSKCICERNTAGHNCERCLPLFNNKPYAFRVACEACECYNHSESCTYNATKGYGVCDNCTDNTYGDHCQLCQRSFYRNSAVLMTDSNTCLACACHVPGVNSSADSSTCDNATGQCNCKTLVMGRACDTCVDTHWNLSASNEAGCEDCGCNTTGTVNGSNVCDKVNGQCPCKPLLSGRTCNKCQDGYFGLTAQNPGCTACNCDSAGSVNKSCSSTGQCYCRPRFSGDKCHVIESGFYVPSVDSMTFQAEKALAVTPPEKTINEMSIVNNAGESIPVVAVKLNAGANNVTPTVLRFTVNVPKTGFYNFILRYKTNYNWEVIRIDALLRTTFVAFSCNNETLVERNDHYILSSPVAAEVDAHDFGKQCLLAGQYTVNLEIPYQNAQRSAAAARVRRADPDPEIFVDSAVVMPTVPEYQAFKEASPDVQKNMTFYYNASASLRTWSAVSDEGSAALSGVFGEIFEEGQSCNCSTVGSNNPEQCERNGGQCSCKMNVIGRTCDACRPDYFNFTSGQGCTACNCSVLGSNVSSCHPETGECSCRENVIGRYCDRCMQYFYNFNSGAGCSACNCDPVYSTSLQCDGNSGVCNCLPGVNGNKCSGCADQFYNLTREGCSPCECNPAGSMNLLCNKSTGECPCKANSLDTKCNRCPPDFYGLEANHPKGCLKCQCSNKTSDCVTDAGWFISRIFTDLSVFVNNVDVDGWTGVNNAGNPVDVELNWPFAVKPFDKSSMKINTIGSEDVYFVAPPKYLGDKRFAYTFSLSFKLLLRNASVPVPSSNGDVILEGRWFDQPLVTSLSSPPSATNFSLHEVQFVESAWRLGNTSGRQPTSDEMIRVLSHLTSLRIRAKWTTSSPSTFLGDIVLTVSNRTSVIGNPVNASNVERCMCPPEYKGLFCEQCADGYTRSSPNGGPYSTCVPCQCNNHSHTCHPETGVCIDCSHNTTGDHCEKCANGWYGNATRGTAADCRPCPCPGGPHAPNQFASTCFLDTDGLPTCQDCALGHSNRYCNVCSDGYFGRPWELGGRCRKCKCNNNTDPAVTRNCNNITGECINCMYNTTGFNCEWCAPEFHGSALDKTCSPCNCSMKGAFSNVCNNMTGYCNCRQYVTGKSCNRCEQNAFNFTRTGCMPCNCNSDGSTDLQCDPFFGNCSCKEKVIGSKCDMCSAGFFDVAQGCLDCNCTSNQTVTNTTCDARDGQCQCIASPAGGQYGGRQCDTCARYTVAIAENPLSCHACTEPCYRNWEGLIAIETDKVNKLSGNVTELLESFGTGLSVDGINQTLQLLNDNITYASQIFKSGGQADLKQKRDQINKIQESVESLQNRLNNSKSSIDNAMRYLQENVVNFNGSVHITPIMPVTYLSLPLVCPSQGGVAVIVNWECIKAMALIYRQRALQANASGHANYTSIQRSFIEIQRANATAHRAASMINASLSRLSEISDLNNAVKIGDNFHSLNQNNSMKLKEIAEIIAMLEKLLLDVENYGNKTAMNLMKANETAILAKKEAGQRKREAESAFHNVSNAHDDIKDLYREAENVTNLAREFKENASRVLNSTEEAIRNVTDGINTLGRVHNMTVEAVRISNEVRAMSMPVSLQQIQNLTEDILNTNVNQSAVNKTLESAQAGLKQAKEVEELSQRAINVAEKTLSSVQSIESAVNSSEDIRREVLSVHQQTDEMITRINNITQTVNETFSASYISGKQVLAELNKTSTEMEEGLRCFAKAKSDAQNASATAQLAFNISENAKQMLEKSNASLLETEERVTLAEAAANLTEIRDTFHDSEALVKDVEEAKELLQQYTDQRNELERLAQELAELNKEADEMVVQFEAAAEKYGQCAGAT</sequence>
<keyword evidence="17" id="KW-1185">Reference proteome</keyword>
<feature type="disulfide bond" evidence="10">
    <location>
        <begin position="815"/>
        <end position="824"/>
    </location>
</feature>
<accession>A0AAD9QRV4</accession>
<feature type="domain" description="Laminin EGF-like" evidence="13">
    <location>
        <begin position="425"/>
        <end position="476"/>
    </location>
</feature>
<dbReference type="CDD" id="cd00055">
    <property type="entry name" value="EGF_Lam"/>
    <property type="match status" value="12"/>
</dbReference>
<feature type="disulfide bond" evidence="10">
    <location>
        <begin position="1422"/>
        <end position="1431"/>
    </location>
</feature>
<feature type="signal peptide" evidence="12">
    <location>
        <begin position="1"/>
        <end position="34"/>
    </location>
</feature>
<dbReference type="GO" id="GO:0005604">
    <property type="term" value="C:basement membrane"/>
    <property type="evidence" value="ECO:0007669"/>
    <property type="project" value="UniProtKB-SubCell"/>
</dbReference>
<evidence type="ECO:0000256" key="4">
    <source>
        <dbReference type="ARBA" id="ARBA00022729"/>
    </source>
</evidence>
<comment type="subcellular location">
    <subcellularLocation>
        <location evidence="1">Secreted</location>
        <location evidence="1">Extracellular space</location>
        <location evidence="1">Extracellular matrix</location>
        <location evidence="1">Basement membrane</location>
    </subcellularLocation>
</comment>
<feature type="domain" description="Laminin EGF-like" evidence="13">
    <location>
        <begin position="1192"/>
        <end position="1241"/>
    </location>
</feature>
<evidence type="ECO:0000259" key="15">
    <source>
        <dbReference type="PROSITE" id="PS51117"/>
    </source>
</evidence>
<feature type="disulfide bond" evidence="10">
    <location>
        <begin position="1374"/>
        <end position="1383"/>
    </location>
</feature>
<keyword evidence="11" id="KW-0175">Coiled coil</keyword>
<feature type="disulfide bond" evidence="10">
    <location>
        <begin position="796"/>
        <end position="813"/>
    </location>
</feature>
<feature type="disulfide bond" evidence="10">
    <location>
        <begin position="912"/>
        <end position="921"/>
    </location>
</feature>
<evidence type="ECO:0000256" key="9">
    <source>
        <dbReference type="ARBA" id="ARBA00023292"/>
    </source>
</evidence>
<dbReference type="FunFam" id="2.10.25.10:FF:000758">
    <property type="entry name" value="Laminin subunit gamma 1"/>
    <property type="match status" value="1"/>
</dbReference>
<feature type="domain" description="Laminin EGF-like" evidence="13">
    <location>
        <begin position="744"/>
        <end position="793"/>
    </location>
</feature>
<dbReference type="InterPro" id="IPR008211">
    <property type="entry name" value="Laminin_N"/>
</dbReference>
<feature type="disulfide bond" evidence="10">
    <location>
        <begin position="843"/>
        <end position="855"/>
    </location>
</feature>
<name>A0AAD9QRV4_ACRCE</name>
<feature type="disulfide bond" evidence="10">
    <location>
        <begin position="395"/>
        <end position="404"/>
    </location>
</feature>
<dbReference type="InterPro" id="IPR002049">
    <property type="entry name" value="LE_dom"/>
</dbReference>
<proteinExistence type="predicted"/>
<dbReference type="PRINTS" id="PR00011">
    <property type="entry name" value="EGFLAMININ"/>
</dbReference>
<dbReference type="Proteomes" id="UP001249851">
    <property type="component" value="Unassembled WGS sequence"/>
</dbReference>
<feature type="disulfide bond" evidence="10">
    <location>
        <begin position="864"/>
        <end position="873"/>
    </location>
</feature>
<dbReference type="EMBL" id="JARQWQ010000018">
    <property type="protein sequence ID" value="KAK2565990.1"/>
    <property type="molecule type" value="Genomic_DNA"/>
</dbReference>
<keyword evidence="6" id="KW-0084">Basement membrane</keyword>
<feature type="disulfide bond" evidence="10">
    <location>
        <begin position="893"/>
        <end position="910"/>
    </location>
</feature>
<dbReference type="GO" id="GO:0009888">
    <property type="term" value="P:tissue development"/>
    <property type="evidence" value="ECO:0007669"/>
    <property type="project" value="TreeGrafter"/>
</dbReference>
<feature type="domain" description="Laminin EGF-like" evidence="13">
    <location>
        <begin position="843"/>
        <end position="890"/>
    </location>
</feature>
<keyword evidence="9 10" id="KW-0424">Laminin EGF-like domain</keyword>
<evidence type="ECO:0000256" key="8">
    <source>
        <dbReference type="ARBA" id="ARBA00023180"/>
    </source>
</evidence>
<dbReference type="FunFam" id="2.10.25.10:FF:000082">
    <property type="entry name" value="Laminin subunit alpha 1"/>
    <property type="match status" value="1"/>
</dbReference>
<dbReference type="PANTHER" id="PTHR10574:SF444">
    <property type="entry name" value="BASEMENT MEMBRANE-SPECIFIC HEPARAN SULFATE PROTEOGLYCAN CORE PROTEIN"/>
    <property type="match status" value="1"/>
</dbReference>
<dbReference type="InterPro" id="IPR000742">
    <property type="entry name" value="EGF"/>
</dbReference>
<evidence type="ECO:0000256" key="12">
    <source>
        <dbReference type="SAM" id="SignalP"/>
    </source>
</evidence>
<dbReference type="Gene3D" id="2.10.25.10">
    <property type="entry name" value="Laminin"/>
    <property type="match status" value="12"/>
</dbReference>
<dbReference type="FunFam" id="2.10.25.10:FF:000090">
    <property type="entry name" value="laminin subunit alpha"/>
    <property type="match status" value="3"/>
</dbReference>
<evidence type="ECO:0000256" key="11">
    <source>
        <dbReference type="SAM" id="Coils"/>
    </source>
</evidence>
<dbReference type="InterPro" id="IPR050440">
    <property type="entry name" value="Laminin/Netrin_ECM"/>
</dbReference>
<feature type="domain" description="Laminin IV type A" evidence="14">
    <location>
        <begin position="973"/>
        <end position="1157"/>
    </location>
</feature>
<dbReference type="Pfam" id="PF24973">
    <property type="entry name" value="EGF_LMN_ATRN"/>
    <property type="match status" value="1"/>
</dbReference>
<feature type="disulfide bond" evidence="10">
    <location>
        <begin position="448"/>
        <end position="457"/>
    </location>
</feature>
<keyword evidence="3" id="KW-0272">Extracellular matrix</keyword>
<feature type="chain" id="PRO_5042221185" evidence="12">
    <location>
        <begin position="35"/>
        <end position="2106"/>
    </location>
</feature>
<evidence type="ECO:0000256" key="10">
    <source>
        <dbReference type="PROSITE-ProRule" id="PRU00460"/>
    </source>
</evidence>
<keyword evidence="7 10" id="KW-1015">Disulfide bond</keyword>
<dbReference type="Gene3D" id="2.60.120.260">
    <property type="entry name" value="Galactose-binding domain-like"/>
    <property type="match status" value="1"/>
</dbReference>
<evidence type="ECO:0000313" key="16">
    <source>
        <dbReference type="EMBL" id="KAK2565990.1"/>
    </source>
</evidence>
<dbReference type="PROSITE" id="PS50027">
    <property type="entry name" value="EGF_LAM_2"/>
    <property type="match status" value="9"/>
</dbReference>
<evidence type="ECO:0000259" key="13">
    <source>
        <dbReference type="PROSITE" id="PS50027"/>
    </source>
</evidence>
<evidence type="ECO:0000259" key="14">
    <source>
        <dbReference type="PROSITE" id="PS51115"/>
    </source>
</evidence>
<dbReference type="PROSITE" id="PS01248">
    <property type="entry name" value="EGF_LAM_1"/>
    <property type="match status" value="4"/>
</dbReference>
<feature type="disulfide bond" evidence="10">
    <location>
        <begin position="1401"/>
        <end position="1413"/>
    </location>
</feature>
<feature type="domain" description="Laminin EGF-like" evidence="13">
    <location>
        <begin position="891"/>
        <end position="941"/>
    </location>
</feature>
<evidence type="ECO:0000256" key="3">
    <source>
        <dbReference type="ARBA" id="ARBA00022530"/>
    </source>
</evidence>
<dbReference type="FunFam" id="2.10.25.10:FF:000775">
    <property type="entry name" value="Predicted protein"/>
    <property type="match status" value="1"/>
</dbReference>
<dbReference type="Gene3D" id="2.170.300.10">
    <property type="entry name" value="Tie2 ligand-binding domain superfamily"/>
    <property type="match status" value="1"/>
</dbReference>
<feature type="disulfide bond" evidence="10">
    <location>
        <begin position="794"/>
        <end position="806"/>
    </location>
</feature>
<evidence type="ECO:0000256" key="7">
    <source>
        <dbReference type="ARBA" id="ARBA00023157"/>
    </source>
</evidence>
<dbReference type="InterPro" id="IPR000034">
    <property type="entry name" value="Laminin_IV"/>
</dbReference>
<gene>
    <name evidence="16" type="ORF">P5673_010309</name>
</gene>
<dbReference type="SMART" id="SM00281">
    <property type="entry name" value="LamB"/>
    <property type="match status" value="1"/>
</dbReference>
<dbReference type="FunFam" id="2.10.25.10:FF:000130">
    <property type="entry name" value="Laminin subunit beta 1"/>
    <property type="match status" value="1"/>
</dbReference>
<feature type="domain" description="Laminin EGF-like" evidence="13">
    <location>
        <begin position="370"/>
        <end position="424"/>
    </location>
</feature>
<reference evidence="16" key="2">
    <citation type="journal article" date="2023" name="Science">
        <title>Genomic signatures of disease resistance in endangered staghorn corals.</title>
        <authorList>
            <person name="Vollmer S.V."/>
            <person name="Selwyn J.D."/>
            <person name="Despard B.A."/>
            <person name="Roesel C.L."/>
        </authorList>
    </citation>
    <scope>NUCLEOTIDE SEQUENCE</scope>
    <source>
        <strain evidence="16">K2</strain>
    </source>
</reference>